<organism evidence="3 4">
    <name type="scientific">Geodermatophilus africanus</name>
    <dbReference type="NCBI Taxonomy" id="1137993"/>
    <lineage>
        <taxon>Bacteria</taxon>
        <taxon>Bacillati</taxon>
        <taxon>Actinomycetota</taxon>
        <taxon>Actinomycetes</taxon>
        <taxon>Geodermatophilales</taxon>
        <taxon>Geodermatophilaceae</taxon>
        <taxon>Geodermatophilus</taxon>
    </lineage>
</organism>
<dbReference type="STRING" id="1137993.SAMN05660209_00512"/>
<dbReference type="RefSeq" id="WP_139263455.1">
    <property type="nucleotide sequence ID" value="NZ_FNOT01000001.1"/>
</dbReference>
<keyword evidence="2" id="KW-0812">Transmembrane</keyword>
<keyword evidence="4" id="KW-1185">Reference proteome</keyword>
<feature type="region of interest" description="Disordered" evidence="1">
    <location>
        <begin position="50"/>
        <end position="74"/>
    </location>
</feature>
<evidence type="ECO:0000256" key="1">
    <source>
        <dbReference type="SAM" id="MobiDB-lite"/>
    </source>
</evidence>
<feature type="compositionally biased region" description="Basic and acidic residues" evidence="1">
    <location>
        <begin position="54"/>
        <end position="70"/>
    </location>
</feature>
<proteinExistence type="predicted"/>
<sequence length="97" mass="10248">MATCAACYALISWLFALPSDEPVDRAGGLGPFLGPITGMVLASWWRRRRPGGRGRVEQHDAALRRGRSPEGADPAVGRQLLERALVGAGVLLLAAVA</sequence>
<dbReference type="Proteomes" id="UP000198921">
    <property type="component" value="Unassembled WGS sequence"/>
</dbReference>
<keyword evidence="2" id="KW-1133">Transmembrane helix</keyword>
<reference evidence="4" key="1">
    <citation type="submission" date="2016-10" db="EMBL/GenBank/DDBJ databases">
        <authorList>
            <person name="Varghese N."/>
            <person name="Submissions S."/>
        </authorList>
    </citation>
    <scope>NUCLEOTIDE SEQUENCE [LARGE SCALE GENOMIC DNA]</scope>
    <source>
        <strain evidence="4">DSM 45422</strain>
    </source>
</reference>
<evidence type="ECO:0000313" key="4">
    <source>
        <dbReference type="Proteomes" id="UP000198921"/>
    </source>
</evidence>
<keyword evidence="2" id="KW-0472">Membrane</keyword>
<dbReference type="AlphaFoldDB" id="A0A1H3BPM9"/>
<name>A0A1H3BPM9_9ACTN</name>
<evidence type="ECO:0000313" key="3">
    <source>
        <dbReference type="EMBL" id="SDX43658.1"/>
    </source>
</evidence>
<protein>
    <submittedName>
        <fullName evidence="3">Uncharacterized protein</fullName>
    </submittedName>
</protein>
<gene>
    <name evidence="3" type="ORF">SAMN05660209_00512</name>
</gene>
<evidence type="ECO:0000256" key="2">
    <source>
        <dbReference type="SAM" id="Phobius"/>
    </source>
</evidence>
<accession>A0A1H3BPM9</accession>
<feature type="transmembrane region" description="Helical" evidence="2">
    <location>
        <begin position="28"/>
        <end position="45"/>
    </location>
</feature>
<dbReference type="EMBL" id="FNOT01000001">
    <property type="protein sequence ID" value="SDX43658.1"/>
    <property type="molecule type" value="Genomic_DNA"/>
</dbReference>